<protein>
    <submittedName>
        <fullName evidence="1">Uncharacterized protein</fullName>
    </submittedName>
</protein>
<sequence>MDSVRVQIELFDDEYHLWPDEVSDEITVLRDFDIAALGTLSSIVNTPDYQTAYYAVWPDGTESQAAAQEVRYQLGLGADTEATCVDYQDAHVGLIAEKQEREAQLAAQDE</sequence>
<dbReference type="EMBL" id="RHHB01000001">
    <property type="protein sequence ID" value="RNB52372.1"/>
    <property type="molecule type" value="Genomic_DNA"/>
</dbReference>
<name>A0A3M8AMD7_9MICO</name>
<keyword evidence="2" id="KW-1185">Reference proteome</keyword>
<evidence type="ECO:0000313" key="1">
    <source>
        <dbReference type="EMBL" id="RNB52372.1"/>
    </source>
</evidence>
<dbReference type="AlphaFoldDB" id="A0A3M8AMD7"/>
<evidence type="ECO:0000313" key="2">
    <source>
        <dbReference type="Proteomes" id="UP000275048"/>
    </source>
</evidence>
<dbReference type="Proteomes" id="UP000275048">
    <property type="component" value="Unassembled WGS sequence"/>
</dbReference>
<proteinExistence type="predicted"/>
<comment type="caution">
    <text evidence="1">The sequence shown here is derived from an EMBL/GenBank/DDBJ whole genome shotgun (WGS) entry which is preliminary data.</text>
</comment>
<reference evidence="1 2" key="1">
    <citation type="submission" date="2018-10" db="EMBL/GenBank/DDBJ databases">
        <title>Isolation, diversity and antibacterial activity of antinobacteria from the wheat rhizosphere soil.</title>
        <authorList>
            <person name="Sun T."/>
        </authorList>
    </citation>
    <scope>NUCLEOTIDE SEQUENCE [LARGE SCALE GENOMIC DNA]</scope>
    <source>
        <strain evidence="1 2">SJ-23</strain>
    </source>
</reference>
<gene>
    <name evidence="1" type="ORF">EDM22_01315</name>
</gene>
<organism evidence="1 2">
    <name type="scientific">Agromyces tardus</name>
    <dbReference type="NCBI Taxonomy" id="2583849"/>
    <lineage>
        <taxon>Bacteria</taxon>
        <taxon>Bacillati</taxon>
        <taxon>Actinomycetota</taxon>
        <taxon>Actinomycetes</taxon>
        <taxon>Micrococcales</taxon>
        <taxon>Microbacteriaceae</taxon>
        <taxon>Agromyces</taxon>
    </lineage>
</organism>
<accession>A0A3M8AMD7</accession>